<dbReference type="AlphaFoldDB" id="A0AAD1X950"/>
<name>A0AAD1X950_EUPCR</name>
<sequence length="580" mass="70063">MRIEEEKGQQFMKKLKQFKKKNKESKKRTKINTHKIDWVKKYQEYQKQERRYEDEITEFINQKTAKKKPSKLFVHIRSDEYDNTVHRSEFRENLNYPINGVRQLITSLYEQKKRINFEKKLSKKENLCAEFDIKKIETQELISSVKSSFQNVEKGLKEEYSNLLKEINQHKIELTDVIGFSDQVKGFDIEFMVDDNIEFLDRYANFLGSDYEKMKKDYQKAIDIMNETYQLKFERLKINEPISQEEINEIFSEQEKERMIRIYNDYILGGQNRKKYQERIEIEFPNYPREKLEMLDAYIEHKRWLKVQNKALYRDWEREKMELKQRTIKSIEEEIAETEEKIARELQRMKQESKVAKLHKNRDDMRLEFEAKLAFIKEIEEEKKIEEQLALEKQEKEYQEHCKEIKEVAVNYKQEKKEMAEIEIEKYRKEAKEQEELLKAQLAENKPKVEDIRKREEQKVIDKYAILEEKRNYLQNREERINRAVEDYSFRPQVRMDRDRVQQDTEKNLISKGVIMDKADKVELFKNPGFTVENLMKDIRYKVGAALSNAGLSTTGYAKQLMSGLQGNLAQRKDMNGNNF</sequence>
<evidence type="ECO:0000256" key="1">
    <source>
        <dbReference type="ARBA" id="ARBA00023054"/>
    </source>
</evidence>
<accession>A0AAD1X950</accession>
<organism evidence="3 4">
    <name type="scientific">Euplotes crassus</name>
    <dbReference type="NCBI Taxonomy" id="5936"/>
    <lineage>
        <taxon>Eukaryota</taxon>
        <taxon>Sar</taxon>
        <taxon>Alveolata</taxon>
        <taxon>Ciliophora</taxon>
        <taxon>Intramacronucleata</taxon>
        <taxon>Spirotrichea</taxon>
        <taxon>Hypotrichia</taxon>
        <taxon>Euplotida</taxon>
        <taxon>Euplotidae</taxon>
        <taxon>Moneuplotes</taxon>
    </lineage>
</organism>
<keyword evidence="1 2" id="KW-0175">Coiled coil</keyword>
<evidence type="ECO:0000256" key="2">
    <source>
        <dbReference type="SAM" id="Coils"/>
    </source>
</evidence>
<protein>
    <submittedName>
        <fullName evidence="3">Uncharacterized protein</fullName>
    </submittedName>
</protein>
<gene>
    <name evidence="3" type="ORF">ECRASSUSDP1_LOCUS4663</name>
</gene>
<reference evidence="3" key="1">
    <citation type="submission" date="2023-07" db="EMBL/GenBank/DDBJ databases">
        <authorList>
            <consortium name="AG Swart"/>
            <person name="Singh M."/>
            <person name="Singh A."/>
            <person name="Seah K."/>
            <person name="Emmerich C."/>
        </authorList>
    </citation>
    <scope>NUCLEOTIDE SEQUENCE</scope>
    <source>
        <strain evidence="3">DP1</strain>
    </source>
</reference>
<evidence type="ECO:0000313" key="3">
    <source>
        <dbReference type="EMBL" id="CAI2363332.1"/>
    </source>
</evidence>
<keyword evidence="4" id="KW-1185">Reference proteome</keyword>
<dbReference type="Proteomes" id="UP001295684">
    <property type="component" value="Unassembled WGS sequence"/>
</dbReference>
<dbReference type="EMBL" id="CAMPGE010004481">
    <property type="protein sequence ID" value="CAI2363332.1"/>
    <property type="molecule type" value="Genomic_DNA"/>
</dbReference>
<proteinExistence type="predicted"/>
<dbReference type="PANTHER" id="PTHR21549:SF1">
    <property type="entry name" value="COILED-COIL DOMAIN-CONTAINING PROTEIN 148"/>
    <property type="match status" value="1"/>
</dbReference>
<feature type="coiled-coil region" evidence="2">
    <location>
        <begin position="321"/>
        <end position="487"/>
    </location>
</feature>
<comment type="caution">
    <text evidence="3">The sequence shown here is derived from an EMBL/GenBank/DDBJ whole genome shotgun (WGS) entry which is preliminary data.</text>
</comment>
<dbReference type="PANTHER" id="PTHR21549">
    <property type="entry name" value="MUTATED IN BLADDER CANCER 1"/>
    <property type="match status" value="1"/>
</dbReference>
<evidence type="ECO:0000313" key="4">
    <source>
        <dbReference type="Proteomes" id="UP001295684"/>
    </source>
</evidence>
<dbReference type="InterPro" id="IPR039902">
    <property type="entry name" value="CCDC148/CCDC112"/>
</dbReference>